<evidence type="ECO:0000313" key="11">
    <source>
        <dbReference type="EMBL" id="MDF2953187.1"/>
    </source>
</evidence>
<dbReference type="GO" id="GO:0009055">
    <property type="term" value="F:electron transfer activity"/>
    <property type="evidence" value="ECO:0007669"/>
    <property type="project" value="TreeGrafter"/>
</dbReference>
<feature type="transmembrane region" description="Helical" evidence="9">
    <location>
        <begin position="126"/>
        <end position="146"/>
    </location>
</feature>
<sequence>MNALVSFIILSILLFIPWLGVGILGWESLFGIVIPYVCFLVFVIGLIYRIVCWAKSPVPYKIPTTCGQQKSLSWIRRTLSDRLESPFYTWEVILRMFLEIAFFRSLFRNLRADLQGKRLIYGSAKWLWLGAILFHWSFFIILLRHIRLFTNPVPEIIQGLDYLDSFIQSFGVPPVYITDILILAGLTFLLLRRFIDSKVSYLSYGSDFFPLFLILAIVITGVLMRYSLKVDLYAVKQLTLGLATFNPVIPKGAKIGTIFYIHLFLVSTLAAYFPFSKLVHMVGVFFSPTRNMANNNRAVRHVNPWEYPVKHYTYYEYQERFKEKMIEAGITIDEEVQPEEEHEWYSLYIIGSKLPPKIKS</sequence>
<feature type="transmembrane region" description="Helical" evidence="9">
    <location>
        <begin position="6"/>
        <end position="26"/>
    </location>
</feature>
<evidence type="ECO:0000256" key="1">
    <source>
        <dbReference type="ARBA" id="ARBA00004651"/>
    </source>
</evidence>
<evidence type="ECO:0000256" key="6">
    <source>
        <dbReference type="ARBA" id="ARBA00022989"/>
    </source>
</evidence>
<dbReference type="GO" id="GO:0008940">
    <property type="term" value="F:nitrate reductase activity"/>
    <property type="evidence" value="ECO:0007669"/>
    <property type="project" value="TreeGrafter"/>
</dbReference>
<dbReference type="Gene3D" id="1.20.950.20">
    <property type="entry name" value="Transmembrane di-heme cytochromes, Chain C"/>
    <property type="match status" value="1"/>
</dbReference>
<dbReference type="EMBL" id="JAPHEG010000002">
    <property type="protein sequence ID" value="MDF2953187.1"/>
    <property type="molecule type" value="Genomic_DNA"/>
</dbReference>
<dbReference type="GO" id="GO:0020037">
    <property type="term" value="F:heme binding"/>
    <property type="evidence" value="ECO:0007669"/>
    <property type="project" value="TreeGrafter"/>
</dbReference>
<protein>
    <submittedName>
        <fullName evidence="11">Nitrate reductase gamma subunit</fullName>
    </submittedName>
</protein>
<feature type="transmembrane region" description="Helical" evidence="9">
    <location>
        <begin position="211"/>
        <end position="228"/>
    </location>
</feature>
<proteinExistence type="predicted"/>
<dbReference type="PANTHER" id="PTHR30598">
    <property type="entry name" value="NITRATE REDUCTASE PRIVATE CHAPERONE, REDOX ENZYME MATURATION PROTEIN REMP FAMILY"/>
    <property type="match status" value="1"/>
</dbReference>
<dbReference type="GO" id="GO:0005886">
    <property type="term" value="C:plasma membrane"/>
    <property type="evidence" value="ECO:0007669"/>
    <property type="project" value="UniProtKB-SubCell"/>
</dbReference>
<feature type="transmembrane region" description="Helical" evidence="9">
    <location>
        <begin position="33"/>
        <end position="51"/>
    </location>
</feature>
<accession>A0AAE3TEN0</accession>
<comment type="caution">
    <text evidence="11">The sequence shown here is derived from an EMBL/GenBank/DDBJ whole genome shotgun (WGS) entry which is preliminary data.</text>
</comment>
<evidence type="ECO:0000256" key="3">
    <source>
        <dbReference type="ARBA" id="ARBA00022475"/>
    </source>
</evidence>
<keyword evidence="4 9" id="KW-0812">Transmembrane</keyword>
<organism evidence="11 12">
    <name type="scientific">Candidatus Thermodesulfobacterium syntrophicum</name>
    <dbReference type="NCBI Taxonomy" id="3060442"/>
    <lineage>
        <taxon>Bacteria</taxon>
        <taxon>Pseudomonadati</taxon>
        <taxon>Thermodesulfobacteriota</taxon>
        <taxon>Thermodesulfobacteria</taxon>
        <taxon>Thermodesulfobacteriales</taxon>
        <taxon>Thermodesulfobacteriaceae</taxon>
        <taxon>Thermodesulfobacterium</taxon>
    </lineage>
</organism>
<reference evidence="11" key="1">
    <citation type="submission" date="2022-11" db="EMBL/GenBank/DDBJ databases">
        <title>Candidatus Alkanophaga archaea from heated hydrothermal vent sediment oxidize petroleum alkanes.</title>
        <authorList>
            <person name="Zehnle H."/>
            <person name="Laso-Perez R."/>
            <person name="Lipp J."/>
            <person name="Teske A."/>
            <person name="Wegener G."/>
        </authorList>
    </citation>
    <scope>NUCLEOTIDE SEQUENCE</scope>
    <source>
        <strain evidence="11">MCA70</strain>
    </source>
</reference>
<dbReference type="AlphaFoldDB" id="A0AAE3TEN0"/>
<dbReference type="PANTHER" id="PTHR30598:SF3">
    <property type="entry name" value="RESPIRATORY NITRATE REDUCTASE 1 GAMMA CHAIN"/>
    <property type="match status" value="1"/>
</dbReference>
<dbReference type="InterPro" id="IPR023234">
    <property type="entry name" value="NarG-like_domain"/>
</dbReference>
<dbReference type="InterPro" id="IPR036197">
    <property type="entry name" value="NarG-like_sf"/>
</dbReference>
<comment type="subcellular location">
    <subcellularLocation>
        <location evidence="1">Cell membrane</location>
        <topology evidence="1">Multi-pass membrane protein</topology>
    </subcellularLocation>
</comment>
<dbReference type="GO" id="GO:0019645">
    <property type="term" value="P:anaerobic electron transport chain"/>
    <property type="evidence" value="ECO:0007669"/>
    <property type="project" value="TreeGrafter"/>
</dbReference>
<dbReference type="Pfam" id="PF02665">
    <property type="entry name" value="Nitrate_red_gam"/>
    <property type="match status" value="1"/>
</dbReference>
<dbReference type="NCBIfam" id="NF038037">
    <property type="entry name" value="cytob_DsrM"/>
    <property type="match status" value="1"/>
</dbReference>
<dbReference type="InterPro" id="IPR047660">
    <property type="entry name" value="DsrM"/>
</dbReference>
<feature type="domain" description="NarG-like" evidence="10">
    <location>
        <begin position="124"/>
        <end position="283"/>
    </location>
</feature>
<keyword evidence="8 9" id="KW-0472">Membrane</keyword>
<gene>
    <name evidence="11" type="ORF">OD816_000432</name>
</gene>
<name>A0AAE3TEN0_9BACT</name>
<evidence type="ECO:0000313" key="12">
    <source>
        <dbReference type="Proteomes" id="UP001144110"/>
    </source>
</evidence>
<evidence type="ECO:0000256" key="7">
    <source>
        <dbReference type="ARBA" id="ARBA00023002"/>
    </source>
</evidence>
<feature type="transmembrane region" description="Helical" evidence="9">
    <location>
        <begin position="166"/>
        <end position="191"/>
    </location>
</feature>
<feature type="transmembrane region" description="Helical" evidence="9">
    <location>
        <begin position="255"/>
        <end position="275"/>
    </location>
</feature>
<keyword evidence="5" id="KW-0249">Electron transport</keyword>
<evidence type="ECO:0000256" key="9">
    <source>
        <dbReference type="SAM" id="Phobius"/>
    </source>
</evidence>
<keyword evidence="3" id="KW-1003">Cell membrane</keyword>
<dbReference type="Proteomes" id="UP001144110">
    <property type="component" value="Unassembled WGS sequence"/>
</dbReference>
<dbReference type="InterPro" id="IPR051936">
    <property type="entry name" value="Heme-iron_electron_transfer"/>
</dbReference>
<keyword evidence="2" id="KW-0813">Transport</keyword>
<evidence type="ECO:0000256" key="4">
    <source>
        <dbReference type="ARBA" id="ARBA00022692"/>
    </source>
</evidence>
<keyword evidence="6 9" id="KW-1133">Transmembrane helix</keyword>
<evidence type="ECO:0000259" key="10">
    <source>
        <dbReference type="Pfam" id="PF02665"/>
    </source>
</evidence>
<evidence type="ECO:0000256" key="8">
    <source>
        <dbReference type="ARBA" id="ARBA00023136"/>
    </source>
</evidence>
<dbReference type="SUPFAM" id="SSF103501">
    <property type="entry name" value="Respiratory nitrate reductase 1 gamma chain"/>
    <property type="match status" value="1"/>
</dbReference>
<evidence type="ECO:0000256" key="2">
    <source>
        <dbReference type="ARBA" id="ARBA00022448"/>
    </source>
</evidence>
<keyword evidence="7" id="KW-0560">Oxidoreductase</keyword>
<evidence type="ECO:0000256" key="5">
    <source>
        <dbReference type="ARBA" id="ARBA00022982"/>
    </source>
</evidence>